<name>A0A1W2FZ68_KIBAR</name>
<accession>A0A1W2FZ68</accession>
<dbReference type="InterPro" id="IPR036397">
    <property type="entry name" value="RNaseH_sf"/>
</dbReference>
<dbReference type="InterPro" id="IPR001584">
    <property type="entry name" value="Integrase_cat-core"/>
</dbReference>
<dbReference type="InterPro" id="IPR009057">
    <property type="entry name" value="Homeodomain-like_sf"/>
</dbReference>
<dbReference type="AlphaFoldDB" id="A0A1W2FZ68"/>
<dbReference type="SUPFAM" id="SSF53098">
    <property type="entry name" value="Ribonuclease H-like"/>
    <property type="match status" value="1"/>
</dbReference>
<dbReference type="Gene3D" id="3.30.420.10">
    <property type="entry name" value="Ribonuclease H-like superfamily/Ribonuclease H"/>
    <property type="match status" value="1"/>
</dbReference>
<evidence type="ECO:0000313" key="2">
    <source>
        <dbReference type="EMBL" id="SMD27257.1"/>
    </source>
</evidence>
<dbReference type="InterPro" id="IPR050900">
    <property type="entry name" value="Transposase_IS3/IS150/IS904"/>
</dbReference>
<dbReference type="Proteomes" id="UP000192674">
    <property type="component" value="Unassembled WGS sequence"/>
</dbReference>
<dbReference type="PANTHER" id="PTHR46889">
    <property type="entry name" value="TRANSPOSASE INSF FOR INSERTION SEQUENCE IS3B-RELATED"/>
    <property type="match status" value="1"/>
</dbReference>
<dbReference type="RefSeq" id="WP_084434824.1">
    <property type="nucleotide sequence ID" value="NZ_FWXV01000022.1"/>
</dbReference>
<evidence type="ECO:0000313" key="3">
    <source>
        <dbReference type="Proteomes" id="UP000192674"/>
    </source>
</evidence>
<dbReference type="OrthoDB" id="1551204at2"/>
<sequence>MWLRLLYLIFVRLGGWLVLLGRSTTSKDVELLVLRHEIAVLRRANPRPRLDWADRAVLAALVQRLPSMLRRHRLVTPGTILRWHRRLVAHKWTYPNRTGRPPIDRAVVTLIERMARENTSWGYRRIQGELLKLGHRVAASTVRRVLKRSRIRPAPQRDSDTSWRRFLRTQATTLLACDFFHVDCAVTLKRVYVFFVLEVATRYVHILGTTPHPDGPWTTQQARNLLMNLSDRADDFRFLIRDRAGQFTATFDTAFASAGIEVVKIPPGCPRANCYAERFIGTVRRELTDRLLIIGERHLRTVLAQYVTHYNTRRPHRALYLVPPRRDRPILHESSTQVRRQPILGGLINEYEPAAA</sequence>
<keyword evidence="3" id="KW-1185">Reference proteome</keyword>
<feature type="domain" description="Integrase catalytic" evidence="1">
    <location>
        <begin position="167"/>
        <end position="331"/>
    </location>
</feature>
<dbReference type="GO" id="GO:0003676">
    <property type="term" value="F:nucleic acid binding"/>
    <property type="evidence" value="ECO:0007669"/>
    <property type="project" value="InterPro"/>
</dbReference>
<protein>
    <submittedName>
        <fullName evidence="2">Integrase core domain-containing protein</fullName>
    </submittedName>
</protein>
<dbReference type="PANTHER" id="PTHR46889:SF4">
    <property type="entry name" value="TRANSPOSASE INSO FOR INSERTION SEQUENCE ELEMENT IS911B-RELATED"/>
    <property type="match status" value="1"/>
</dbReference>
<dbReference type="PROSITE" id="PS50994">
    <property type="entry name" value="INTEGRASE"/>
    <property type="match status" value="1"/>
</dbReference>
<dbReference type="InterPro" id="IPR012337">
    <property type="entry name" value="RNaseH-like_sf"/>
</dbReference>
<evidence type="ECO:0000259" key="1">
    <source>
        <dbReference type="PROSITE" id="PS50994"/>
    </source>
</evidence>
<reference evidence="2 3" key="1">
    <citation type="submission" date="2017-04" db="EMBL/GenBank/DDBJ databases">
        <authorList>
            <person name="Afonso C.L."/>
            <person name="Miller P.J."/>
            <person name="Scott M.A."/>
            <person name="Spackman E."/>
            <person name="Goraichik I."/>
            <person name="Dimitrov K.M."/>
            <person name="Suarez D.L."/>
            <person name="Swayne D.E."/>
        </authorList>
    </citation>
    <scope>NUCLEOTIDE SEQUENCE [LARGE SCALE GENOMIC DNA]</scope>
    <source>
        <strain evidence="2 3">DSM 43828</strain>
    </source>
</reference>
<proteinExistence type="predicted"/>
<dbReference type="GO" id="GO:0015074">
    <property type="term" value="P:DNA integration"/>
    <property type="evidence" value="ECO:0007669"/>
    <property type="project" value="InterPro"/>
</dbReference>
<dbReference type="SUPFAM" id="SSF46689">
    <property type="entry name" value="Homeodomain-like"/>
    <property type="match status" value="1"/>
</dbReference>
<gene>
    <name evidence="2" type="ORF">SAMN05661093_10860</name>
</gene>
<organism evidence="2 3">
    <name type="scientific">Kibdelosporangium aridum</name>
    <dbReference type="NCBI Taxonomy" id="2030"/>
    <lineage>
        <taxon>Bacteria</taxon>
        <taxon>Bacillati</taxon>
        <taxon>Actinomycetota</taxon>
        <taxon>Actinomycetes</taxon>
        <taxon>Pseudonocardiales</taxon>
        <taxon>Pseudonocardiaceae</taxon>
        <taxon>Kibdelosporangium</taxon>
    </lineage>
</organism>
<dbReference type="Pfam" id="PF13683">
    <property type="entry name" value="rve_3"/>
    <property type="match status" value="1"/>
</dbReference>
<dbReference type="EMBL" id="FWXV01000022">
    <property type="protein sequence ID" value="SMD27257.1"/>
    <property type="molecule type" value="Genomic_DNA"/>
</dbReference>